<dbReference type="GO" id="GO:0005506">
    <property type="term" value="F:iron ion binding"/>
    <property type="evidence" value="ECO:0007669"/>
    <property type="project" value="InterPro"/>
</dbReference>
<dbReference type="Gene3D" id="1.10.630.10">
    <property type="entry name" value="Cytochrome P450"/>
    <property type="match status" value="1"/>
</dbReference>
<evidence type="ECO:0000256" key="8">
    <source>
        <dbReference type="RuleBase" id="RU000461"/>
    </source>
</evidence>
<dbReference type="PANTHER" id="PTHR24305">
    <property type="entry name" value="CYTOCHROME P450"/>
    <property type="match status" value="1"/>
</dbReference>
<keyword evidence="4 7" id="KW-0479">Metal-binding</keyword>
<dbReference type="CDD" id="cd11062">
    <property type="entry name" value="CYP58-like"/>
    <property type="match status" value="1"/>
</dbReference>
<dbReference type="KEGG" id="sla:SERLADRAFT_459444"/>
<dbReference type="InterPro" id="IPR017972">
    <property type="entry name" value="Cyt_P450_CS"/>
</dbReference>
<dbReference type="GO" id="GO:0016705">
    <property type="term" value="F:oxidoreductase activity, acting on paired donors, with incorporation or reduction of molecular oxygen"/>
    <property type="evidence" value="ECO:0007669"/>
    <property type="project" value="InterPro"/>
</dbReference>
<dbReference type="HOGENOM" id="CLU_001570_14_4_1"/>
<reference evidence="10" key="1">
    <citation type="submission" date="2011-04" db="EMBL/GenBank/DDBJ databases">
        <title>Evolution of plant cell wall degrading machinery underlies the functional diversity of forest fungi.</title>
        <authorList>
            <consortium name="US DOE Joint Genome Institute (JGI-PGF)"/>
            <person name="Eastwood D.C."/>
            <person name="Floudas D."/>
            <person name="Binder M."/>
            <person name="Majcherczyk A."/>
            <person name="Schneider P."/>
            <person name="Aerts A."/>
            <person name="Asiegbu F.O."/>
            <person name="Baker S.E."/>
            <person name="Barry K."/>
            <person name="Bendiksby M."/>
            <person name="Blumentritt M."/>
            <person name="Coutinho P.M."/>
            <person name="Cullen D."/>
            <person name="Cullen D."/>
            <person name="Gathman A."/>
            <person name="Goodell B."/>
            <person name="Henrissat B."/>
            <person name="Ihrmark K."/>
            <person name="Kauserud H."/>
            <person name="Kohler A."/>
            <person name="LaButti K."/>
            <person name="Lapidus A."/>
            <person name="Lavin J.L."/>
            <person name="Lee Y.-H."/>
            <person name="Lindquist E."/>
            <person name="Lilly W."/>
            <person name="Lucas S."/>
            <person name="Morin E."/>
            <person name="Murat C."/>
            <person name="Oguiza J.A."/>
            <person name="Park J."/>
            <person name="Pisabarro A.G."/>
            <person name="Riley R."/>
            <person name="Rosling A."/>
            <person name="Salamov A."/>
            <person name="Schmidt O."/>
            <person name="Schmutz J."/>
            <person name="Skrede I."/>
            <person name="Stenlid J."/>
            <person name="Wiebenga A."/>
            <person name="Xie X."/>
            <person name="Kues U."/>
            <person name="Hibbett D.S."/>
            <person name="Hoffmeister D."/>
            <person name="Hogberg N."/>
            <person name="Martin F."/>
            <person name="Grigoriev I.V."/>
            <person name="Watkinson S.C."/>
        </authorList>
    </citation>
    <scope>NUCLEOTIDE SEQUENCE</scope>
    <source>
        <strain evidence="10">S7.9</strain>
    </source>
</reference>
<dbReference type="AlphaFoldDB" id="F8NK32"/>
<dbReference type="Proteomes" id="UP000008064">
    <property type="component" value="Unassembled WGS sequence"/>
</dbReference>
<evidence type="ECO:0008006" key="11">
    <source>
        <dbReference type="Google" id="ProtNLM"/>
    </source>
</evidence>
<dbReference type="GeneID" id="18817894"/>
<keyword evidence="9" id="KW-0472">Membrane</keyword>
<dbReference type="RefSeq" id="XP_007314915.1">
    <property type="nucleotide sequence ID" value="XM_007314853.1"/>
</dbReference>
<dbReference type="PANTHER" id="PTHR24305:SF157">
    <property type="entry name" value="N-ACETYLTRYPTOPHAN 6-HYDROXYLASE IVOC-RELATED"/>
    <property type="match status" value="1"/>
</dbReference>
<comment type="pathway">
    <text evidence="2">Secondary metabolite biosynthesis.</text>
</comment>
<accession>F8NK32</accession>
<dbReference type="Pfam" id="PF00067">
    <property type="entry name" value="p450"/>
    <property type="match status" value="1"/>
</dbReference>
<gene>
    <name evidence="10" type="ORF">SERLADRAFT_459444</name>
</gene>
<dbReference type="SUPFAM" id="SSF48264">
    <property type="entry name" value="Cytochrome P450"/>
    <property type="match status" value="1"/>
</dbReference>
<evidence type="ECO:0000256" key="7">
    <source>
        <dbReference type="PIRSR" id="PIRSR602401-1"/>
    </source>
</evidence>
<keyword evidence="8" id="KW-0503">Monooxygenase</keyword>
<name>F8NK32_SERL9</name>
<dbReference type="InterPro" id="IPR001128">
    <property type="entry name" value="Cyt_P450"/>
</dbReference>
<dbReference type="PROSITE" id="PS00086">
    <property type="entry name" value="CYTOCHROME_P450"/>
    <property type="match status" value="1"/>
</dbReference>
<evidence type="ECO:0000256" key="1">
    <source>
        <dbReference type="ARBA" id="ARBA00001971"/>
    </source>
</evidence>
<dbReference type="GO" id="GO:0020037">
    <property type="term" value="F:heme binding"/>
    <property type="evidence" value="ECO:0007669"/>
    <property type="project" value="InterPro"/>
</dbReference>
<dbReference type="PRINTS" id="PR00463">
    <property type="entry name" value="EP450I"/>
</dbReference>
<feature type="transmembrane region" description="Helical" evidence="9">
    <location>
        <begin position="6"/>
        <end position="27"/>
    </location>
</feature>
<keyword evidence="5 8" id="KW-0560">Oxidoreductase</keyword>
<dbReference type="InterPro" id="IPR002401">
    <property type="entry name" value="Cyt_P450_E_grp-I"/>
</dbReference>
<dbReference type="InterPro" id="IPR036396">
    <property type="entry name" value="Cyt_P450_sf"/>
</dbReference>
<keyword evidence="9" id="KW-0812">Transmembrane</keyword>
<dbReference type="EMBL" id="GL945430">
    <property type="protein sequence ID" value="EGO28716.1"/>
    <property type="molecule type" value="Genomic_DNA"/>
</dbReference>
<evidence type="ECO:0000256" key="4">
    <source>
        <dbReference type="ARBA" id="ARBA00022723"/>
    </source>
</evidence>
<dbReference type="InterPro" id="IPR050121">
    <property type="entry name" value="Cytochrome_P450_monoxygenase"/>
</dbReference>
<evidence type="ECO:0000256" key="6">
    <source>
        <dbReference type="ARBA" id="ARBA00023004"/>
    </source>
</evidence>
<keyword evidence="7 8" id="KW-0349">Heme</keyword>
<keyword evidence="9" id="KW-1133">Transmembrane helix</keyword>
<evidence type="ECO:0000256" key="2">
    <source>
        <dbReference type="ARBA" id="ARBA00005179"/>
    </source>
</evidence>
<keyword evidence="6 7" id="KW-0408">Iron</keyword>
<evidence type="ECO:0000256" key="5">
    <source>
        <dbReference type="ARBA" id="ARBA00023002"/>
    </source>
</evidence>
<dbReference type="GO" id="GO:0004497">
    <property type="term" value="F:monooxygenase activity"/>
    <property type="evidence" value="ECO:0007669"/>
    <property type="project" value="UniProtKB-KW"/>
</dbReference>
<evidence type="ECO:0000256" key="9">
    <source>
        <dbReference type="SAM" id="Phobius"/>
    </source>
</evidence>
<feature type="binding site" description="axial binding residue" evidence="7">
    <location>
        <position position="443"/>
    </location>
    <ligand>
        <name>heme</name>
        <dbReference type="ChEBI" id="CHEBI:30413"/>
    </ligand>
    <ligandPart>
        <name>Fe</name>
        <dbReference type="ChEBI" id="CHEBI:18248"/>
    </ligandPart>
</feature>
<comment type="similarity">
    <text evidence="3 8">Belongs to the cytochrome P450 family.</text>
</comment>
<dbReference type="OrthoDB" id="1470350at2759"/>
<evidence type="ECO:0000256" key="3">
    <source>
        <dbReference type="ARBA" id="ARBA00010617"/>
    </source>
</evidence>
<comment type="cofactor">
    <cofactor evidence="1 7">
        <name>heme</name>
        <dbReference type="ChEBI" id="CHEBI:30413"/>
    </cofactor>
</comment>
<protein>
    <recommendedName>
        <fullName evidence="11">Cytochrome P450</fullName>
    </recommendedName>
</protein>
<organism>
    <name type="scientific">Serpula lacrymans var. lacrymans (strain S7.9)</name>
    <name type="common">Dry rot fungus</name>
    <dbReference type="NCBI Taxonomy" id="578457"/>
    <lineage>
        <taxon>Eukaryota</taxon>
        <taxon>Fungi</taxon>
        <taxon>Dikarya</taxon>
        <taxon>Basidiomycota</taxon>
        <taxon>Agaricomycotina</taxon>
        <taxon>Agaricomycetes</taxon>
        <taxon>Agaricomycetidae</taxon>
        <taxon>Boletales</taxon>
        <taxon>Coniophorineae</taxon>
        <taxon>Serpulaceae</taxon>
        <taxon>Serpula</taxon>
    </lineage>
</organism>
<proteinExistence type="inferred from homology"/>
<dbReference type="PRINTS" id="PR00385">
    <property type="entry name" value="P450"/>
</dbReference>
<evidence type="ECO:0000313" key="10">
    <source>
        <dbReference type="EMBL" id="EGO28716.1"/>
    </source>
</evidence>
<sequence length="500" mass="56503">MDNARPWAVVAGASCVYAIASVAYRLLFHPLKKYPGPPLAAVTIYYKGYFDVIKRGGLLEHIKQLHQKYGPVVRIAPNELHFDDTKAFADIYAVGSKFTKEPSFYKCFGQDEASFGLIDVHASRIRREILNPLFSRRAVLKLENVVQEKVNKLVSQLLTYRDAQKSANLFMAFRSTTLDIIASYCLAKDFNALSTEGFMHPFLTSLQTLIPFFWVLRYLPFLIPVLMEPPTWIAQFLDSKSRALFDIRQQASAQIDVFLADPEALENVDHDIIYHHLLAPGARKEKQPISRSSLLQEALTLLLAGSDTLGNTLTVGTFRVLNDEVVHAKLVEELQNAWPNKDAIVQFTTLEKLPYLTAVLKETLRFASGVVTPLPRVVGPADTRIGDWHVPAGTIISMSSTMMHNNADVFPEPFKFAPERWLGLDAKDLETYLVPFSKGPRGCLGMNLAWCELYLIFANVFRKLEMEMHDTTVEDFKYNDNFVPVYQGKPLHAAIRERST</sequence>